<dbReference type="InterPro" id="IPR000212">
    <property type="entry name" value="DNA_helicase_UvrD/REP"/>
</dbReference>
<feature type="domain" description="UvrD-like helicase ATP-binding" evidence="11">
    <location>
        <begin position="7"/>
        <end position="398"/>
    </location>
</feature>
<comment type="catalytic activity">
    <reaction evidence="8">
        <text>ATP + H2O = ADP + phosphate + H(+)</text>
        <dbReference type="Rhea" id="RHEA:13065"/>
        <dbReference type="ChEBI" id="CHEBI:15377"/>
        <dbReference type="ChEBI" id="CHEBI:15378"/>
        <dbReference type="ChEBI" id="CHEBI:30616"/>
        <dbReference type="ChEBI" id="CHEBI:43474"/>
        <dbReference type="ChEBI" id="CHEBI:456216"/>
        <dbReference type="EC" id="5.6.2.4"/>
    </reaction>
</comment>
<evidence type="ECO:0000256" key="3">
    <source>
        <dbReference type="ARBA" id="ARBA00022806"/>
    </source>
</evidence>
<dbReference type="eggNOG" id="arCOG00798">
    <property type="taxonomic scope" value="Archaea"/>
</dbReference>
<name>U1NK08_9EURY</name>
<dbReference type="PANTHER" id="PTHR11070:SF2">
    <property type="entry name" value="ATP-DEPENDENT DNA HELICASE SRS2"/>
    <property type="match status" value="1"/>
</dbReference>
<evidence type="ECO:0000313" key="14">
    <source>
        <dbReference type="Proteomes" id="UP000030710"/>
    </source>
</evidence>
<dbReference type="PROSITE" id="PS51198">
    <property type="entry name" value="UVRD_HELICASE_ATP_BIND"/>
    <property type="match status" value="1"/>
</dbReference>
<feature type="binding site" evidence="9">
    <location>
        <begin position="28"/>
        <end position="35"/>
    </location>
    <ligand>
        <name>ATP</name>
        <dbReference type="ChEBI" id="CHEBI:30616"/>
    </ligand>
</feature>
<keyword evidence="5" id="KW-0413">Isomerase</keyword>
<dbReference type="Pfam" id="PF13361">
    <property type="entry name" value="UvrD_C"/>
    <property type="match status" value="2"/>
</dbReference>
<dbReference type="InterPro" id="IPR014017">
    <property type="entry name" value="DNA_helicase_UvrD-like_C"/>
</dbReference>
<dbReference type="EC" id="5.6.2.4" evidence="7"/>
<keyword evidence="3 9" id="KW-0347">Helicase</keyword>
<evidence type="ECO:0000256" key="4">
    <source>
        <dbReference type="ARBA" id="ARBA00022840"/>
    </source>
</evidence>
<keyword evidence="13" id="KW-0269">Exonuclease</keyword>
<dbReference type="PANTHER" id="PTHR11070">
    <property type="entry name" value="UVRD / RECB / PCRA DNA HELICASE FAMILY MEMBER"/>
    <property type="match status" value="1"/>
</dbReference>
<keyword evidence="1 9" id="KW-0547">Nucleotide-binding</keyword>
<dbReference type="GO" id="GO:0043138">
    <property type="term" value="F:3'-5' DNA helicase activity"/>
    <property type="evidence" value="ECO:0007669"/>
    <property type="project" value="UniProtKB-EC"/>
</dbReference>
<dbReference type="InterPro" id="IPR027417">
    <property type="entry name" value="P-loop_NTPase"/>
</dbReference>
<feature type="region of interest" description="Disordered" evidence="10">
    <location>
        <begin position="670"/>
        <end position="710"/>
    </location>
</feature>
<evidence type="ECO:0000313" key="13">
    <source>
        <dbReference type="EMBL" id="ERG97298.1"/>
    </source>
</evidence>
<dbReference type="Gene3D" id="3.40.50.300">
    <property type="entry name" value="P-loop containing nucleotide triphosphate hydrolases"/>
    <property type="match status" value="4"/>
</dbReference>
<dbReference type="Proteomes" id="UP000030710">
    <property type="component" value="Unassembled WGS sequence"/>
</dbReference>
<evidence type="ECO:0000256" key="1">
    <source>
        <dbReference type="ARBA" id="ARBA00022741"/>
    </source>
</evidence>
<proteinExistence type="predicted"/>
<evidence type="ECO:0000259" key="12">
    <source>
        <dbReference type="PROSITE" id="PS51217"/>
    </source>
</evidence>
<evidence type="ECO:0000256" key="7">
    <source>
        <dbReference type="ARBA" id="ARBA00034808"/>
    </source>
</evidence>
<dbReference type="AlphaFoldDB" id="U1NK08"/>
<evidence type="ECO:0000256" key="8">
    <source>
        <dbReference type="ARBA" id="ARBA00048988"/>
    </source>
</evidence>
<dbReference type="STRING" id="1238425.J07HQW2_03784"/>
<evidence type="ECO:0000256" key="10">
    <source>
        <dbReference type="SAM" id="MobiDB-lite"/>
    </source>
</evidence>
<evidence type="ECO:0000256" key="9">
    <source>
        <dbReference type="PROSITE-ProRule" id="PRU00560"/>
    </source>
</evidence>
<sequence>MSRDDRTKRPTARSDLIDSKQGIHVVDAGAGTVKTSTVTRRYAEIVDQDDVEPEDVLLVTFTNNAATEMKDRIVAHCDYGMRELSDAPIQTFHSLCHDILMKHGFKAPTLLGIDDRITGSTRVLENENVEKAQFREFIRRFSDDHPEYDDFFRAVEEPAELLGLINQFAAKGVFPTADSWYRNGEWHLNGDFDAFREIFDELNHPRNDGNKQSKLRSKLGGYGNDKCYLPDAPEEDEIRGGWGEKQVPATVARLAFDEQREGLKNFVHDVYHEYLQFALSRNYLNFSFLQLFAFVLLCDDHRLRDDVAFEYVMIDEFQDSSEIQFKLALLLADTNNVCVVGDWKQSIYSFQYAAVETITEFESRLDRFVDELNEDHERVSWATRPIIDIELVENYRSTQAILDFSEHSLVTPVSSKDNVDEGAVRDRLVSLSSNAAHENSQIEAIQHEDEHEAVLTKIQEVVGNDAYQVEEDDELRLPEYSDIAVLTRTRDFGRELLSVAEEYGLPMAYEGGIELFRSDPAKLLLAWLRILESDAERGWVVVLEEAGYTLDEVKHILDTEAYPANMQTFKSELGTLETVGGVAQRVFSQYDYDGAYADVLLTTIQSVHSATTLTRGDLIRFIERGIEDGSTHEVHASAGMNSVTVQTIHAAKGLEHPIVVLANMNSHHPAGTVTRSRSPIQSGYASGRSTPTTTGIPTFTTTGGVTSSGSACRVDTMRNDACSTSR</sequence>
<evidence type="ECO:0000256" key="6">
    <source>
        <dbReference type="ARBA" id="ARBA00034617"/>
    </source>
</evidence>
<dbReference type="SUPFAM" id="SSF52540">
    <property type="entry name" value="P-loop containing nucleoside triphosphate hydrolases"/>
    <property type="match status" value="1"/>
</dbReference>
<keyword evidence="2 9" id="KW-0378">Hydrolase</keyword>
<evidence type="ECO:0000256" key="5">
    <source>
        <dbReference type="ARBA" id="ARBA00023235"/>
    </source>
</evidence>
<dbReference type="PROSITE" id="PS51217">
    <property type="entry name" value="UVRD_HELICASE_CTER"/>
    <property type="match status" value="1"/>
</dbReference>
<feature type="domain" description="UvrD-like helicase C-terminal" evidence="12">
    <location>
        <begin position="399"/>
        <end position="653"/>
    </location>
</feature>
<evidence type="ECO:0000259" key="11">
    <source>
        <dbReference type="PROSITE" id="PS51198"/>
    </source>
</evidence>
<reference evidence="13 14" key="1">
    <citation type="journal article" date="2013" name="PLoS ONE">
        <title>Assembly-driven community genomics of a hypersaline microbial ecosystem.</title>
        <authorList>
            <person name="Podell S."/>
            <person name="Ugalde J.A."/>
            <person name="Narasingarao P."/>
            <person name="Banfield J.F."/>
            <person name="Heidelberg K.B."/>
            <person name="Allen E.E."/>
        </authorList>
    </citation>
    <scope>NUCLEOTIDE SEQUENCE [LARGE SCALE GENOMIC DNA]</scope>
    <source>
        <strain evidence="14">J07HQW2</strain>
    </source>
</reference>
<comment type="catalytic activity">
    <reaction evidence="6">
        <text>Couples ATP hydrolysis with the unwinding of duplex DNA by translocating in the 3'-5' direction.</text>
        <dbReference type="EC" id="5.6.2.4"/>
    </reaction>
</comment>
<dbReference type="Pfam" id="PF00580">
    <property type="entry name" value="UvrD-helicase"/>
    <property type="match status" value="1"/>
</dbReference>
<dbReference type="GO" id="GO:0005524">
    <property type="term" value="F:ATP binding"/>
    <property type="evidence" value="ECO:0007669"/>
    <property type="project" value="UniProtKB-UniRule"/>
</dbReference>
<gene>
    <name evidence="13" type="ORF">J07HQW2_03784</name>
</gene>
<dbReference type="HOGENOM" id="CLU_381135_0_0_2"/>
<dbReference type="GO" id="GO:0000725">
    <property type="term" value="P:recombinational repair"/>
    <property type="evidence" value="ECO:0007669"/>
    <property type="project" value="TreeGrafter"/>
</dbReference>
<dbReference type="GO" id="GO:0004527">
    <property type="term" value="F:exonuclease activity"/>
    <property type="evidence" value="ECO:0007669"/>
    <property type="project" value="UniProtKB-KW"/>
</dbReference>
<evidence type="ECO:0000256" key="2">
    <source>
        <dbReference type="ARBA" id="ARBA00022801"/>
    </source>
</evidence>
<accession>U1NK08</accession>
<keyword evidence="4 9" id="KW-0067">ATP-binding</keyword>
<dbReference type="EMBL" id="KE356561">
    <property type="protein sequence ID" value="ERG97298.1"/>
    <property type="molecule type" value="Genomic_DNA"/>
</dbReference>
<dbReference type="InterPro" id="IPR014016">
    <property type="entry name" value="UvrD-like_ATP-bd"/>
</dbReference>
<organism evidence="13 14">
    <name type="scientific">Haloquadratum walsbyi J07HQW2</name>
    <dbReference type="NCBI Taxonomy" id="1238425"/>
    <lineage>
        <taxon>Archaea</taxon>
        <taxon>Methanobacteriati</taxon>
        <taxon>Methanobacteriota</taxon>
        <taxon>Stenosarchaea group</taxon>
        <taxon>Halobacteria</taxon>
        <taxon>Halobacteriales</taxon>
        <taxon>Haloferacaceae</taxon>
        <taxon>Haloquadratum</taxon>
    </lineage>
</organism>
<keyword evidence="13" id="KW-0540">Nuclease</keyword>
<dbReference type="Gene3D" id="1.10.486.10">
    <property type="entry name" value="PCRA, domain 4"/>
    <property type="match status" value="1"/>
</dbReference>
<feature type="compositionally biased region" description="Polar residues" evidence="10">
    <location>
        <begin position="673"/>
        <end position="684"/>
    </location>
</feature>
<feature type="compositionally biased region" description="Low complexity" evidence="10">
    <location>
        <begin position="686"/>
        <end position="710"/>
    </location>
</feature>
<protein>
    <recommendedName>
        <fullName evidence="7">DNA 3'-5' helicase</fullName>
        <ecNumber evidence="7">5.6.2.4</ecNumber>
    </recommendedName>
</protein>
<dbReference type="GO" id="GO:0003677">
    <property type="term" value="F:DNA binding"/>
    <property type="evidence" value="ECO:0007669"/>
    <property type="project" value="InterPro"/>
</dbReference>